<dbReference type="AlphaFoldDB" id="A0AAX4JMT8"/>
<reference evidence="2 3" key="1">
    <citation type="submission" date="2024-01" db="EMBL/GenBank/DDBJ databases">
        <title>Comparative genomics of Cryptococcus and Kwoniella reveals pathogenesis evolution and contrasting modes of karyotype evolution via chromosome fusion or intercentromeric recombination.</title>
        <authorList>
            <person name="Coelho M.A."/>
            <person name="David-Palma M."/>
            <person name="Shea T."/>
            <person name="Bowers K."/>
            <person name="McGinley-Smith S."/>
            <person name="Mohammad A.W."/>
            <person name="Gnirke A."/>
            <person name="Yurkov A.M."/>
            <person name="Nowrousian M."/>
            <person name="Sun S."/>
            <person name="Cuomo C.A."/>
            <person name="Heitman J."/>
        </authorList>
    </citation>
    <scope>NUCLEOTIDE SEQUENCE [LARGE SCALE GENOMIC DNA]</scope>
    <source>
        <strain evidence="2 3">CBS 6074</strain>
    </source>
</reference>
<keyword evidence="3" id="KW-1185">Reference proteome</keyword>
<dbReference type="EMBL" id="CP144098">
    <property type="protein sequence ID" value="WWC86223.1"/>
    <property type="molecule type" value="Genomic_DNA"/>
</dbReference>
<proteinExistence type="predicted"/>
<feature type="compositionally biased region" description="Basic and acidic residues" evidence="1">
    <location>
        <begin position="348"/>
        <end position="357"/>
    </location>
</feature>
<name>A0AAX4JMT8_9TREE</name>
<feature type="region of interest" description="Disordered" evidence="1">
    <location>
        <begin position="700"/>
        <end position="753"/>
    </location>
</feature>
<feature type="compositionally biased region" description="Polar residues" evidence="1">
    <location>
        <begin position="744"/>
        <end position="753"/>
    </location>
</feature>
<feature type="compositionally biased region" description="Polar residues" evidence="1">
    <location>
        <begin position="575"/>
        <end position="611"/>
    </location>
</feature>
<feature type="region of interest" description="Disordered" evidence="1">
    <location>
        <begin position="235"/>
        <end position="299"/>
    </location>
</feature>
<feature type="compositionally biased region" description="Basic and acidic residues" evidence="1">
    <location>
        <begin position="92"/>
        <end position="109"/>
    </location>
</feature>
<feature type="compositionally biased region" description="Low complexity" evidence="1">
    <location>
        <begin position="555"/>
        <end position="569"/>
    </location>
</feature>
<sequence>MSPELLGQLPSFQVTHPTPTKAIKFRRKSTDVLSVSTASSFDPSPLGQAQILQSPGTGTLDVSVEAPNNAASGSRSRARSPEIDLEDDDSEAERVRLEEKQARVREKGRERQRRKRERDKKAKEAKTSSAPSCHLPVPITSQSKSPAHSLSISVPSSVSTMASSLPQSASYFSVSPAGNPFGMLPGSTSVSGASTPVTLLSPSGSTPALGYSPDTSMSASLFSLGLEGAISNGMLELPMDKPSKRTTRGKGKVITNSTTHSRKVSPTPLLTDLPQAQRDAKPPTIKSAKRRKSEPQTDELFNIGMTMTGLGVTTVQDEPPQPTWPIKVSEGSRPQPRRTASDGVVIRANHERERDWGARSPTPPPVPTLPSEYRQIKSIRPSVSTETMSDTDSSPSAQSEVFATRLLYLLKKDEVETGWLNNQIGLNTSEIDDMKHALKCVYDKWILEKGIKEMSLDSSEGVTNSQPSSTNMTPSSTYMNQSSVPTSPVINAAMSASGFFTPLPQSRSSSRRGEKRPTISIGESPLTSQTSSSHGRQRSLSSASMIARGLHITSQVPSQPPQQWSHPTTPVLPQETVSNPTNEPKSDDTASPVNSSLQTPSTGQGSFPTSEQMTAYHGHWRSATDPVGQRVYTTFQYPPQTPVQEQNINQINGLWQVPNTCPPVQHHASRHQLDSPLASTAMNKSGQIDMPPPLPASSQGIATVGLNGHSALPDSSRMTSQQHMDSFEHMRSHMDSDNGHQRHFSTPVTSRTQPISHRNIMAVPFTPGTPVQVRGQNHSTVDAATISMMPVWYNQAFMASSSSSSHPQVLQSPIIERNHGGLHGNQTNEHQIQHDVEMGSFLADSVQHGF</sequence>
<organism evidence="2 3">
    <name type="scientific">Kwoniella dendrophila CBS 6074</name>
    <dbReference type="NCBI Taxonomy" id="1295534"/>
    <lineage>
        <taxon>Eukaryota</taxon>
        <taxon>Fungi</taxon>
        <taxon>Dikarya</taxon>
        <taxon>Basidiomycota</taxon>
        <taxon>Agaricomycotina</taxon>
        <taxon>Tremellomycetes</taxon>
        <taxon>Tremellales</taxon>
        <taxon>Cryptococcaceae</taxon>
        <taxon>Kwoniella</taxon>
    </lineage>
</organism>
<dbReference type="Proteomes" id="UP001355207">
    <property type="component" value="Chromosome 1"/>
</dbReference>
<feature type="region of interest" description="Disordered" evidence="1">
    <location>
        <begin position="457"/>
        <end position="484"/>
    </location>
</feature>
<dbReference type="GeneID" id="91091768"/>
<feature type="region of interest" description="Disordered" evidence="1">
    <location>
        <begin position="313"/>
        <end position="376"/>
    </location>
</feature>
<feature type="compositionally biased region" description="Low complexity" evidence="1">
    <location>
        <begin position="531"/>
        <end position="541"/>
    </location>
</feature>
<protein>
    <submittedName>
        <fullName evidence="2">Uncharacterized protein</fullName>
    </submittedName>
</protein>
<feature type="region of interest" description="Disordered" evidence="1">
    <location>
        <begin position="555"/>
        <end position="611"/>
    </location>
</feature>
<accession>A0AAX4JMT8</accession>
<feature type="region of interest" description="Disordered" evidence="1">
    <location>
        <begin position="500"/>
        <end position="541"/>
    </location>
</feature>
<evidence type="ECO:0000313" key="2">
    <source>
        <dbReference type="EMBL" id="WWC86223.1"/>
    </source>
</evidence>
<evidence type="ECO:0000313" key="3">
    <source>
        <dbReference type="Proteomes" id="UP001355207"/>
    </source>
</evidence>
<gene>
    <name evidence="2" type="ORF">L201_001096</name>
</gene>
<feature type="compositionally biased region" description="Basic and acidic residues" evidence="1">
    <location>
        <begin position="725"/>
        <end position="740"/>
    </location>
</feature>
<evidence type="ECO:0000256" key="1">
    <source>
        <dbReference type="SAM" id="MobiDB-lite"/>
    </source>
</evidence>
<feature type="region of interest" description="Disordered" evidence="1">
    <location>
        <begin position="36"/>
        <end position="149"/>
    </location>
</feature>
<dbReference type="RefSeq" id="XP_066072986.1">
    <property type="nucleotide sequence ID" value="XM_066216889.1"/>
</dbReference>